<dbReference type="InterPro" id="IPR008271">
    <property type="entry name" value="Ser/Thr_kinase_AS"/>
</dbReference>
<dbReference type="PANTHER" id="PTHR47634">
    <property type="entry name" value="PROTEIN KINASE DOMAIN-CONTAINING PROTEIN-RELATED"/>
    <property type="match status" value="1"/>
</dbReference>
<comment type="catalytic activity">
    <reaction evidence="8">
        <text>L-seryl-[protein] + ATP = O-phospho-L-seryl-[protein] + ADP + H(+)</text>
        <dbReference type="Rhea" id="RHEA:17989"/>
        <dbReference type="Rhea" id="RHEA-COMP:9863"/>
        <dbReference type="Rhea" id="RHEA-COMP:11604"/>
        <dbReference type="ChEBI" id="CHEBI:15378"/>
        <dbReference type="ChEBI" id="CHEBI:29999"/>
        <dbReference type="ChEBI" id="CHEBI:30616"/>
        <dbReference type="ChEBI" id="CHEBI:83421"/>
        <dbReference type="ChEBI" id="CHEBI:456216"/>
        <dbReference type="EC" id="2.7.11.1"/>
    </reaction>
</comment>
<proteinExistence type="inferred from homology"/>
<keyword evidence="4 9" id="KW-0547">Nucleotide-binding</keyword>
<evidence type="ECO:0000313" key="12">
    <source>
        <dbReference type="EMBL" id="KAF5345014.1"/>
    </source>
</evidence>
<dbReference type="InterPro" id="IPR051334">
    <property type="entry name" value="SRPK"/>
</dbReference>
<gene>
    <name evidence="12" type="ORF">D9758_010433</name>
</gene>
<dbReference type="GO" id="GO:0004674">
    <property type="term" value="F:protein serine/threonine kinase activity"/>
    <property type="evidence" value="ECO:0007669"/>
    <property type="project" value="UniProtKB-KW"/>
</dbReference>
<dbReference type="PANTHER" id="PTHR47634:SF9">
    <property type="entry name" value="PROTEIN KINASE DOMAIN-CONTAINING PROTEIN-RELATED"/>
    <property type="match status" value="1"/>
</dbReference>
<dbReference type="InterPro" id="IPR000719">
    <property type="entry name" value="Prot_kinase_dom"/>
</dbReference>
<evidence type="ECO:0000256" key="6">
    <source>
        <dbReference type="ARBA" id="ARBA00022840"/>
    </source>
</evidence>
<dbReference type="GO" id="GO:0005524">
    <property type="term" value="F:ATP binding"/>
    <property type="evidence" value="ECO:0007669"/>
    <property type="project" value="UniProtKB-UniRule"/>
</dbReference>
<dbReference type="EC" id="2.7.11.1" evidence="1"/>
<dbReference type="SUPFAM" id="SSF56112">
    <property type="entry name" value="Protein kinase-like (PK-like)"/>
    <property type="match status" value="1"/>
</dbReference>
<dbReference type="AlphaFoldDB" id="A0A8H5FQ49"/>
<evidence type="ECO:0000256" key="7">
    <source>
        <dbReference type="ARBA" id="ARBA00047899"/>
    </source>
</evidence>
<evidence type="ECO:0000256" key="1">
    <source>
        <dbReference type="ARBA" id="ARBA00012513"/>
    </source>
</evidence>
<evidence type="ECO:0000256" key="10">
    <source>
        <dbReference type="RuleBase" id="RU000304"/>
    </source>
</evidence>
<dbReference type="GO" id="GO:0000245">
    <property type="term" value="P:spliceosomal complex assembly"/>
    <property type="evidence" value="ECO:0007669"/>
    <property type="project" value="TreeGrafter"/>
</dbReference>
<evidence type="ECO:0000313" key="13">
    <source>
        <dbReference type="Proteomes" id="UP000559256"/>
    </source>
</evidence>
<keyword evidence="5" id="KW-0418">Kinase</keyword>
<dbReference type="Proteomes" id="UP000559256">
    <property type="component" value="Unassembled WGS sequence"/>
</dbReference>
<feature type="binding site" evidence="9">
    <location>
        <position position="111"/>
    </location>
    <ligand>
        <name>ATP</name>
        <dbReference type="ChEBI" id="CHEBI:30616"/>
    </ligand>
</feature>
<dbReference type="InterPro" id="IPR011009">
    <property type="entry name" value="Kinase-like_dom_sf"/>
</dbReference>
<protein>
    <recommendedName>
        <fullName evidence="1">non-specific serine/threonine protein kinase</fullName>
        <ecNumber evidence="1">2.7.11.1</ecNumber>
    </recommendedName>
</protein>
<dbReference type="InterPro" id="IPR017441">
    <property type="entry name" value="Protein_kinase_ATP_BS"/>
</dbReference>
<sequence>MFLKRTIFTTLTSTFRTHHLFHFPSRIFSQISHLHMSVKSHSSHATSSVNYGFPEEDLRQEGNDNPGYFPARLGQTLEGGRFCIVRKLGWGQYASVWLAKDKKEDRFAALKILTCESTRALQESGPKQRSDELRMLQKIASAQPNHRGFKHNLILYDSFEFRGPHGVHLCLVTEVLGYGVDYIRKGNENGDLRLSMALTKRLTKQLLCSLDYLHDVCGIVHTDIKHDNILFRPSDVFAVVAHELTAKPSISYDCGTEVSPPVVPVVSQALPLSTEESVATDQLQAVLADVGHSHWKDRHFQELVQPSALRAPEVILGYSWSTSADIWNLGCLVTEWLIGFWLFEFSPNGDKWDAEEDHLARMTEALGAKFDPNFISKCEHRTKFFNADGSFKNFTGHEEPTWPLEKLLDRFASVDLGKENVDAAARFFASVLAVKSRGTTQCSRAASRPVACRLVIISEVSTHDWDSSLMYQVMAMLNVKSLLAATTVQKDPFTNKPVIL</sequence>
<dbReference type="PROSITE" id="PS00107">
    <property type="entry name" value="PROTEIN_KINASE_ATP"/>
    <property type="match status" value="1"/>
</dbReference>
<dbReference type="Gene3D" id="1.10.510.10">
    <property type="entry name" value="Transferase(Phosphotransferase) domain 1"/>
    <property type="match status" value="1"/>
</dbReference>
<evidence type="ECO:0000259" key="11">
    <source>
        <dbReference type="PROSITE" id="PS50011"/>
    </source>
</evidence>
<evidence type="ECO:0000256" key="2">
    <source>
        <dbReference type="ARBA" id="ARBA00022527"/>
    </source>
</evidence>
<comment type="caution">
    <text evidence="12">The sequence shown here is derived from an EMBL/GenBank/DDBJ whole genome shotgun (WGS) entry which is preliminary data.</text>
</comment>
<keyword evidence="13" id="KW-1185">Reference proteome</keyword>
<accession>A0A8H5FQ49</accession>
<dbReference type="OrthoDB" id="5979581at2759"/>
<comment type="similarity">
    <text evidence="10">Belongs to the protein kinase superfamily.</text>
</comment>
<keyword evidence="6 9" id="KW-0067">ATP-binding</keyword>
<dbReference type="EMBL" id="JAACJM010000115">
    <property type="protein sequence ID" value="KAF5345014.1"/>
    <property type="molecule type" value="Genomic_DNA"/>
</dbReference>
<keyword evidence="2 10" id="KW-0723">Serine/threonine-protein kinase</keyword>
<comment type="catalytic activity">
    <reaction evidence="7">
        <text>L-threonyl-[protein] + ATP = O-phospho-L-threonyl-[protein] + ADP + H(+)</text>
        <dbReference type="Rhea" id="RHEA:46608"/>
        <dbReference type="Rhea" id="RHEA-COMP:11060"/>
        <dbReference type="Rhea" id="RHEA-COMP:11605"/>
        <dbReference type="ChEBI" id="CHEBI:15378"/>
        <dbReference type="ChEBI" id="CHEBI:30013"/>
        <dbReference type="ChEBI" id="CHEBI:30616"/>
        <dbReference type="ChEBI" id="CHEBI:61977"/>
        <dbReference type="ChEBI" id="CHEBI:456216"/>
        <dbReference type="EC" id="2.7.11.1"/>
    </reaction>
</comment>
<evidence type="ECO:0000256" key="8">
    <source>
        <dbReference type="ARBA" id="ARBA00048679"/>
    </source>
</evidence>
<dbReference type="PROSITE" id="PS50011">
    <property type="entry name" value="PROTEIN_KINASE_DOM"/>
    <property type="match status" value="1"/>
</dbReference>
<organism evidence="12 13">
    <name type="scientific">Tetrapyrgos nigripes</name>
    <dbReference type="NCBI Taxonomy" id="182062"/>
    <lineage>
        <taxon>Eukaryota</taxon>
        <taxon>Fungi</taxon>
        <taxon>Dikarya</taxon>
        <taxon>Basidiomycota</taxon>
        <taxon>Agaricomycotina</taxon>
        <taxon>Agaricomycetes</taxon>
        <taxon>Agaricomycetidae</taxon>
        <taxon>Agaricales</taxon>
        <taxon>Marasmiineae</taxon>
        <taxon>Marasmiaceae</taxon>
        <taxon>Tetrapyrgos</taxon>
    </lineage>
</organism>
<dbReference type="Pfam" id="PF00069">
    <property type="entry name" value="Pkinase"/>
    <property type="match status" value="1"/>
</dbReference>
<evidence type="ECO:0000256" key="4">
    <source>
        <dbReference type="ARBA" id="ARBA00022741"/>
    </source>
</evidence>
<dbReference type="Gene3D" id="3.30.200.20">
    <property type="entry name" value="Phosphorylase Kinase, domain 1"/>
    <property type="match status" value="1"/>
</dbReference>
<evidence type="ECO:0000256" key="9">
    <source>
        <dbReference type="PROSITE-ProRule" id="PRU10141"/>
    </source>
</evidence>
<keyword evidence="3" id="KW-0808">Transferase</keyword>
<dbReference type="PROSITE" id="PS00108">
    <property type="entry name" value="PROTEIN_KINASE_ST"/>
    <property type="match status" value="1"/>
</dbReference>
<evidence type="ECO:0000256" key="3">
    <source>
        <dbReference type="ARBA" id="ARBA00022679"/>
    </source>
</evidence>
<dbReference type="GO" id="GO:0050684">
    <property type="term" value="P:regulation of mRNA processing"/>
    <property type="evidence" value="ECO:0007669"/>
    <property type="project" value="TreeGrafter"/>
</dbReference>
<dbReference type="SMART" id="SM00220">
    <property type="entry name" value="S_TKc"/>
    <property type="match status" value="1"/>
</dbReference>
<evidence type="ECO:0000256" key="5">
    <source>
        <dbReference type="ARBA" id="ARBA00022777"/>
    </source>
</evidence>
<reference evidence="12 13" key="1">
    <citation type="journal article" date="2020" name="ISME J.">
        <title>Uncovering the hidden diversity of litter-decomposition mechanisms in mushroom-forming fungi.</title>
        <authorList>
            <person name="Floudas D."/>
            <person name="Bentzer J."/>
            <person name="Ahren D."/>
            <person name="Johansson T."/>
            <person name="Persson P."/>
            <person name="Tunlid A."/>
        </authorList>
    </citation>
    <scope>NUCLEOTIDE SEQUENCE [LARGE SCALE GENOMIC DNA]</scope>
    <source>
        <strain evidence="12 13">CBS 291.85</strain>
    </source>
</reference>
<name>A0A8H5FQ49_9AGAR</name>
<feature type="domain" description="Protein kinase" evidence="11">
    <location>
        <begin position="82"/>
        <end position="428"/>
    </location>
</feature>